<dbReference type="PRINTS" id="PR01415">
    <property type="entry name" value="ANKYRIN"/>
</dbReference>
<dbReference type="PROSITE" id="PS50297">
    <property type="entry name" value="ANK_REP_REGION"/>
    <property type="match status" value="6"/>
</dbReference>
<dbReference type="Pfam" id="PF00023">
    <property type="entry name" value="Ank"/>
    <property type="match status" value="1"/>
</dbReference>
<dbReference type="Gene3D" id="1.25.40.20">
    <property type="entry name" value="Ankyrin repeat-containing domain"/>
    <property type="match status" value="4"/>
</dbReference>
<dbReference type="InterPro" id="IPR002110">
    <property type="entry name" value="Ankyrin_rpt"/>
</dbReference>
<dbReference type="SUPFAM" id="SSF48403">
    <property type="entry name" value="Ankyrin repeat"/>
    <property type="match status" value="1"/>
</dbReference>
<sequence>MAAPKEDRLTSFFFPEYAEVHNENGDDLGSAATAEVGEEEAPQGVLTPKSPNVLSPAEMAFSLAQGRGAGKAVDVDKHRKWITKDTTDEGQADTVHSKVKPFIIRGDVGLARISLNQHPEAARDREFLYLVCKKGDKPMLELLLDYGASVNAPFCPRHGASFHPLAVAVEHGQEEIVRCLLERGADTDVSRYAQRSPLHVAALAGNVAVAKLLLDHGASTAQRGADGETPLHCAATEGYVDMARLLLDRGADPNLTDNDSRTPLHLAAMETTPLTASAPFFSGASRGSIAVADLLLIRNANVRAVDALGRTPLHYAVTKRKGQMVELLLAGGALPHARDSHGEYPLHRAARIGNDHCAQLLLQAGAEVDARDFQQATPLHKAARTGSVAVVNLLLIWGARPEAENNNGKTPLRMAEKHASEGVIMLLRDPTKVHEPSDYAAVRRSTFACACFGAP</sequence>
<accession>A0A7S1UBW6</accession>
<protein>
    <submittedName>
        <fullName evidence="5">Uncharacterized protein</fullName>
    </submittedName>
</protein>
<feature type="repeat" description="ANK" evidence="3">
    <location>
        <begin position="341"/>
        <end position="373"/>
    </location>
</feature>
<dbReference type="PANTHER" id="PTHR24189">
    <property type="entry name" value="MYOTROPHIN"/>
    <property type="match status" value="1"/>
</dbReference>
<organism evidence="5">
    <name type="scientific">Phaeomonas parva</name>
    <dbReference type="NCBI Taxonomy" id="124430"/>
    <lineage>
        <taxon>Eukaryota</taxon>
        <taxon>Sar</taxon>
        <taxon>Stramenopiles</taxon>
        <taxon>Ochrophyta</taxon>
        <taxon>Pinguiophyceae</taxon>
        <taxon>Pinguiochrysidales</taxon>
        <taxon>Pinguiochrysidaceae</taxon>
        <taxon>Phaeomonas</taxon>
    </lineage>
</organism>
<evidence type="ECO:0000256" key="1">
    <source>
        <dbReference type="ARBA" id="ARBA00022737"/>
    </source>
</evidence>
<dbReference type="PANTHER" id="PTHR24189:SF50">
    <property type="entry name" value="ANKYRIN REPEAT AND SOCS BOX PROTEIN 2"/>
    <property type="match status" value="1"/>
</dbReference>
<evidence type="ECO:0000256" key="2">
    <source>
        <dbReference type="ARBA" id="ARBA00023043"/>
    </source>
</evidence>
<dbReference type="InterPro" id="IPR050745">
    <property type="entry name" value="Multifunctional_regulatory"/>
</dbReference>
<keyword evidence="1" id="KW-0677">Repeat</keyword>
<dbReference type="SMART" id="SM00248">
    <property type="entry name" value="ANK"/>
    <property type="match status" value="8"/>
</dbReference>
<evidence type="ECO:0000313" key="5">
    <source>
        <dbReference type="EMBL" id="CAD9263260.1"/>
    </source>
</evidence>
<keyword evidence="2 3" id="KW-0040">ANK repeat</keyword>
<proteinExistence type="predicted"/>
<reference evidence="5" key="1">
    <citation type="submission" date="2021-01" db="EMBL/GenBank/DDBJ databases">
        <authorList>
            <person name="Corre E."/>
            <person name="Pelletier E."/>
            <person name="Niang G."/>
            <person name="Scheremetjew M."/>
            <person name="Finn R."/>
            <person name="Kale V."/>
            <person name="Holt S."/>
            <person name="Cochrane G."/>
            <person name="Meng A."/>
            <person name="Brown T."/>
            <person name="Cohen L."/>
        </authorList>
    </citation>
    <scope>NUCLEOTIDE SEQUENCE</scope>
    <source>
        <strain evidence="5">CCMP2877</strain>
    </source>
</reference>
<feature type="repeat" description="ANK" evidence="3">
    <location>
        <begin position="226"/>
        <end position="258"/>
    </location>
</feature>
<dbReference type="InterPro" id="IPR036770">
    <property type="entry name" value="Ankyrin_rpt-contain_sf"/>
</dbReference>
<feature type="repeat" description="ANK" evidence="3">
    <location>
        <begin position="374"/>
        <end position="406"/>
    </location>
</feature>
<evidence type="ECO:0000256" key="3">
    <source>
        <dbReference type="PROSITE-ProRule" id="PRU00023"/>
    </source>
</evidence>
<dbReference type="PROSITE" id="PS50088">
    <property type="entry name" value="ANK_REPEAT"/>
    <property type="match status" value="6"/>
</dbReference>
<feature type="region of interest" description="Disordered" evidence="4">
    <location>
        <begin position="23"/>
        <end position="51"/>
    </location>
</feature>
<feature type="repeat" description="ANK" evidence="3">
    <location>
        <begin position="308"/>
        <end position="340"/>
    </location>
</feature>
<dbReference type="Pfam" id="PF12796">
    <property type="entry name" value="Ank_2"/>
    <property type="match status" value="3"/>
</dbReference>
<dbReference type="AlphaFoldDB" id="A0A7S1UBW6"/>
<dbReference type="EMBL" id="HBGJ01034135">
    <property type="protein sequence ID" value="CAD9263260.1"/>
    <property type="molecule type" value="Transcribed_RNA"/>
</dbReference>
<name>A0A7S1UBW6_9STRA</name>
<evidence type="ECO:0000256" key="4">
    <source>
        <dbReference type="SAM" id="MobiDB-lite"/>
    </source>
</evidence>
<gene>
    <name evidence="5" type="ORF">PPAR1163_LOCUS21643</name>
</gene>
<feature type="repeat" description="ANK" evidence="3">
    <location>
        <begin position="160"/>
        <end position="192"/>
    </location>
</feature>
<feature type="repeat" description="ANK" evidence="3">
    <location>
        <begin position="193"/>
        <end position="225"/>
    </location>
</feature>